<dbReference type="EMBL" id="LPBJ01000104">
    <property type="protein sequence ID" value="KVP87871.1"/>
    <property type="molecule type" value="Genomic_DNA"/>
</dbReference>
<accession>A0AAW3MPZ2</accession>
<evidence type="ECO:0000313" key="2">
    <source>
        <dbReference type="EMBL" id="KVP87871.1"/>
    </source>
</evidence>
<comment type="caution">
    <text evidence="2">The sequence shown here is derived from an EMBL/GenBank/DDBJ whole genome shotgun (WGS) entry which is preliminary data.</text>
</comment>
<name>A0AAW3MPZ2_9BURK</name>
<organism evidence="2 3">
    <name type="scientific">Burkholderia ubonensis</name>
    <dbReference type="NCBI Taxonomy" id="101571"/>
    <lineage>
        <taxon>Bacteria</taxon>
        <taxon>Pseudomonadati</taxon>
        <taxon>Pseudomonadota</taxon>
        <taxon>Betaproteobacteria</taxon>
        <taxon>Burkholderiales</taxon>
        <taxon>Burkholderiaceae</taxon>
        <taxon>Burkholderia</taxon>
        <taxon>Burkholderia cepacia complex</taxon>
    </lineage>
</organism>
<dbReference type="Proteomes" id="UP000056453">
    <property type="component" value="Unassembled WGS sequence"/>
</dbReference>
<feature type="region of interest" description="Disordered" evidence="1">
    <location>
        <begin position="21"/>
        <end position="42"/>
    </location>
</feature>
<proteinExistence type="predicted"/>
<evidence type="ECO:0008006" key="4">
    <source>
        <dbReference type="Google" id="ProtNLM"/>
    </source>
</evidence>
<evidence type="ECO:0000256" key="1">
    <source>
        <dbReference type="SAM" id="MobiDB-lite"/>
    </source>
</evidence>
<sequence>MAITKRPDARKAAAIDQFIGSAPDAAAPEPSDQVGPARAPGRRKKVTISLGIDPELLVRVDAAARASGISRNAALALGALHFIREFEDRCLGA</sequence>
<dbReference type="AlphaFoldDB" id="A0AAW3MPZ2"/>
<protein>
    <recommendedName>
        <fullName evidence="4">CopG family transcriptional regulator</fullName>
    </recommendedName>
</protein>
<feature type="compositionally biased region" description="Low complexity" evidence="1">
    <location>
        <begin position="21"/>
        <end position="32"/>
    </location>
</feature>
<keyword evidence="3" id="KW-1185">Reference proteome</keyword>
<evidence type="ECO:0000313" key="3">
    <source>
        <dbReference type="Proteomes" id="UP000056453"/>
    </source>
</evidence>
<reference evidence="2 3" key="1">
    <citation type="submission" date="2015-11" db="EMBL/GenBank/DDBJ databases">
        <title>Expanding the genomic diversity of Burkholderia species for the development of highly accurate diagnostics.</title>
        <authorList>
            <person name="Sahl J."/>
            <person name="Keim P."/>
            <person name="Wagner D."/>
        </authorList>
    </citation>
    <scope>NUCLEOTIDE SEQUENCE [LARGE SCALE GENOMIC DNA]</scope>
    <source>
        <strain evidence="2 3">MSMB1808WGS</strain>
    </source>
</reference>
<gene>
    <name evidence="2" type="ORF">WJ96_01505</name>
</gene>
<dbReference type="RefSeq" id="WP_059957244.1">
    <property type="nucleotide sequence ID" value="NZ_LPBJ01000104.1"/>
</dbReference>